<dbReference type="SUPFAM" id="SSF88946">
    <property type="entry name" value="Sigma2 domain of RNA polymerase sigma factors"/>
    <property type="match status" value="1"/>
</dbReference>
<dbReference type="Proteomes" id="UP000228945">
    <property type="component" value="Chromosome"/>
</dbReference>
<dbReference type="CDD" id="cd06171">
    <property type="entry name" value="Sigma70_r4"/>
    <property type="match status" value="1"/>
</dbReference>
<dbReference type="EMBL" id="CP024201">
    <property type="protein sequence ID" value="ATQ43307.1"/>
    <property type="molecule type" value="Genomic_DNA"/>
</dbReference>
<dbReference type="Gene3D" id="1.10.1740.10">
    <property type="match status" value="1"/>
</dbReference>
<accession>A0A2D2AZE9</accession>
<name>A0A2D2AZE9_9CAUL</name>
<dbReference type="InterPro" id="IPR013249">
    <property type="entry name" value="RNA_pol_sigma70_r4_t2"/>
</dbReference>
<dbReference type="Pfam" id="PF04542">
    <property type="entry name" value="Sigma70_r2"/>
    <property type="match status" value="1"/>
</dbReference>
<evidence type="ECO:0000256" key="2">
    <source>
        <dbReference type="ARBA" id="ARBA00023015"/>
    </source>
</evidence>
<evidence type="ECO:0000259" key="6">
    <source>
        <dbReference type="Pfam" id="PF08281"/>
    </source>
</evidence>
<evidence type="ECO:0000313" key="7">
    <source>
        <dbReference type="EMBL" id="ATQ43307.1"/>
    </source>
</evidence>
<dbReference type="InterPro" id="IPR007627">
    <property type="entry name" value="RNA_pol_sigma70_r2"/>
</dbReference>
<evidence type="ECO:0000256" key="1">
    <source>
        <dbReference type="ARBA" id="ARBA00010641"/>
    </source>
</evidence>
<feature type="domain" description="RNA polymerase sigma factor 70 region 4 type 2" evidence="6">
    <location>
        <begin position="160"/>
        <end position="211"/>
    </location>
</feature>
<dbReference type="RefSeq" id="WP_099622558.1">
    <property type="nucleotide sequence ID" value="NZ_CP024201.1"/>
</dbReference>
<keyword evidence="2" id="KW-0805">Transcription regulation</keyword>
<organism evidence="7 8">
    <name type="scientific">Caulobacter mirabilis</name>
    <dbReference type="NCBI Taxonomy" id="69666"/>
    <lineage>
        <taxon>Bacteria</taxon>
        <taxon>Pseudomonadati</taxon>
        <taxon>Pseudomonadota</taxon>
        <taxon>Alphaproteobacteria</taxon>
        <taxon>Caulobacterales</taxon>
        <taxon>Caulobacteraceae</taxon>
        <taxon>Caulobacter</taxon>
    </lineage>
</organism>
<dbReference type="InterPro" id="IPR014284">
    <property type="entry name" value="RNA_pol_sigma-70_dom"/>
</dbReference>
<dbReference type="OrthoDB" id="9803470at2"/>
<dbReference type="GO" id="GO:0016987">
    <property type="term" value="F:sigma factor activity"/>
    <property type="evidence" value="ECO:0007669"/>
    <property type="project" value="UniProtKB-KW"/>
</dbReference>
<evidence type="ECO:0000256" key="3">
    <source>
        <dbReference type="ARBA" id="ARBA00023082"/>
    </source>
</evidence>
<evidence type="ECO:0000256" key="4">
    <source>
        <dbReference type="ARBA" id="ARBA00023163"/>
    </source>
</evidence>
<dbReference type="InterPro" id="IPR013324">
    <property type="entry name" value="RNA_pol_sigma_r3/r4-like"/>
</dbReference>
<keyword evidence="4" id="KW-0804">Transcription</keyword>
<protein>
    <submittedName>
        <fullName evidence="7">RNA polymerase subunit sigma-70</fullName>
    </submittedName>
</protein>
<comment type="similarity">
    <text evidence="1">Belongs to the sigma-70 factor family. ECF subfamily.</text>
</comment>
<keyword evidence="8" id="KW-1185">Reference proteome</keyword>
<dbReference type="Gene3D" id="1.10.10.10">
    <property type="entry name" value="Winged helix-like DNA-binding domain superfamily/Winged helix DNA-binding domain"/>
    <property type="match status" value="1"/>
</dbReference>
<dbReference type="InterPro" id="IPR013325">
    <property type="entry name" value="RNA_pol_sigma_r2"/>
</dbReference>
<dbReference type="KEGG" id="cmb:CSW64_13205"/>
<proteinExistence type="inferred from homology"/>
<dbReference type="PANTHER" id="PTHR43133">
    <property type="entry name" value="RNA POLYMERASE ECF-TYPE SIGMA FACTO"/>
    <property type="match status" value="1"/>
</dbReference>
<dbReference type="InterPro" id="IPR039425">
    <property type="entry name" value="RNA_pol_sigma-70-like"/>
</dbReference>
<evidence type="ECO:0000259" key="5">
    <source>
        <dbReference type="Pfam" id="PF04542"/>
    </source>
</evidence>
<reference evidence="7 8" key="1">
    <citation type="submission" date="2017-10" db="EMBL/GenBank/DDBJ databases">
        <title>Genome sequence of Caulobacter mirabilis FWC38.</title>
        <authorList>
            <person name="Fiebig A."/>
            <person name="Crosson S."/>
        </authorList>
    </citation>
    <scope>NUCLEOTIDE SEQUENCE [LARGE SCALE GENOMIC DNA]</scope>
    <source>
        <strain evidence="7 8">FWC 38</strain>
    </source>
</reference>
<dbReference type="NCBIfam" id="TIGR02937">
    <property type="entry name" value="sigma70-ECF"/>
    <property type="match status" value="1"/>
</dbReference>
<evidence type="ECO:0000313" key="8">
    <source>
        <dbReference type="Proteomes" id="UP000228945"/>
    </source>
</evidence>
<dbReference type="AlphaFoldDB" id="A0A2D2AZE9"/>
<dbReference type="InterPro" id="IPR036388">
    <property type="entry name" value="WH-like_DNA-bd_sf"/>
</dbReference>
<dbReference type="GO" id="GO:0006352">
    <property type="term" value="P:DNA-templated transcription initiation"/>
    <property type="evidence" value="ECO:0007669"/>
    <property type="project" value="InterPro"/>
</dbReference>
<dbReference type="SUPFAM" id="SSF88659">
    <property type="entry name" value="Sigma3 and sigma4 domains of RNA polymerase sigma factors"/>
    <property type="match status" value="1"/>
</dbReference>
<dbReference type="PANTHER" id="PTHR43133:SF25">
    <property type="entry name" value="RNA POLYMERASE SIGMA FACTOR RFAY-RELATED"/>
    <property type="match status" value="1"/>
</dbReference>
<gene>
    <name evidence="7" type="ORF">CSW64_13205</name>
</gene>
<sequence>MIGCAPTSSPFPAPMAVECPSARSLPGDNCLQARLLGWRAGHPRIYSAGASNVCWVNMGDEEVFKRELVRLVPDLTGWARYLTKGADDVGDLVQDTIVNALKYRDRFEPGSNLKAWTFRILRNRFLSQRRSARRTDPLEPEMEAMLATVDDRQSAFDLDDARRALDAMTEERRQLLLLVGVAGVSYEDLAAAAGCPLGTVKSRVARARQELRGALAGRPPRDDMPAHQAVAVITRDAEIVRRRWVEGRRAA</sequence>
<keyword evidence="3" id="KW-0731">Sigma factor</keyword>
<feature type="domain" description="RNA polymerase sigma-70 region 2" evidence="5">
    <location>
        <begin position="70"/>
        <end position="135"/>
    </location>
</feature>
<dbReference type="GO" id="GO:0003677">
    <property type="term" value="F:DNA binding"/>
    <property type="evidence" value="ECO:0007669"/>
    <property type="project" value="InterPro"/>
</dbReference>
<dbReference type="Pfam" id="PF08281">
    <property type="entry name" value="Sigma70_r4_2"/>
    <property type="match status" value="1"/>
</dbReference>